<proteinExistence type="predicted"/>
<dbReference type="AlphaFoldDB" id="A0AA35T1T7"/>
<accession>A0AA35T1T7</accession>
<gene>
    <name evidence="1" type="ORF">GBAR_LOCUS22026</name>
</gene>
<evidence type="ECO:0000313" key="1">
    <source>
        <dbReference type="EMBL" id="CAI8039572.1"/>
    </source>
</evidence>
<dbReference type="Proteomes" id="UP001174909">
    <property type="component" value="Unassembled WGS sequence"/>
</dbReference>
<keyword evidence="2" id="KW-1185">Reference proteome</keyword>
<name>A0AA35T1T7_GEOBA</name>
<reference evidence="1" key="1">
    <citation type="submission" date="2023-03" db="EMBL/GenBank/DDBJ databases">
        <authorList>
            <person name="Steffen K."/>
            <person name="Cardenas P."/>
        </authorList>
    </citation>
    <scope>NUCLEOTIDE SEQUENCE</scope>
</reference>
<dbReference type="EMBL" id="CASHTH010003050">
    <property type="protein sequence ID" value="CAI8039572.1"/>
    <property type="molecule type" value="Genomic_DNA"/>
</dbReference>
<comment type="caution">
    <text evidence="1">The sequence shown here is derived from an EMBL/GenBank/DDBJ whole genome shotgun (WGS) entry which is preliminary data.</text>
</comment>
<sequence>MYIAVEPAGLMMNTIKLVFDPTDPAAEDQEVRDYLSQHELEPRYHWFAEIEGLEGRECEIMQFGGCYLGRNLQNIGVIQRRVVETELLTAEIGRQIDSGALTALAHAIESERNVAIAALIDEFRQEENFGQDEFGELIATLDAAAVQQAAVRALATVRQQVAASASQPLCRFEE</sequence>
<protein>
    <submittedName>
        <fullName evidence="1">Uncharacterized protein</fullName>
    </submittedName>
</protein>
<evidence type="ECO:0000313" key="2">
    <source>
        <dbReference type="Proteomes" id="UP001174909"/>
    </source>
</evidence>
<organism evidence="1 2">
    <name type="scientific">Geodia barretti</name>
    <name type="common">Barrett's horny sponge</name>
    <dbReference type="NCBI Taxonomy" id="519541"/>
    <lineage>
        <taxon>Eukaryota</taxon>
        <taxon>Metazoa</taxon>
        <taxon>Porifera</taxon>
        <taxon>Demospongiae</taxon>
        <taxon>Heteroscleromorpha</taxon>
        <taxon>Tetractinellida</taxon>
        <taxon>Astrophorina</taxon>
        <taxon>Geodiidae</taxon>
        <taxon>Geodia</taxon>
    </lineage>
</organism>